<keyword evidence="3" id="KW-1185">Reference proteome</keyword>
<dbReference type="KEGG" id="osg:BST96_01850"/>
<proteinExistence type="predicted"/>
<sequence length="63" mass="6845">MLGACSQSAEDDNADETVAPTQQSSGTGVIPKHQIDTLNRARSLDAQAMEADEKRRKQLEAMQ</sequence>
<organism evidence="2 3">
    <name type="scientific">Oceanicoccus sagamiensis</name>
    <dbReference type="NCBI Taxonomy" id="716816"/>
    <lineage>
        <taxon>Bacteria</taxon>
        <taxon>Pseudomonadati</taxon>
        <taxon>Pseudomonadota</taxon>
        <taxon>Gammaproteobacteria</taxon>
        <taxon>Cellvibrionales</taxon>
        <taxon>Spongiibacteraceae</taxon>
        <taxon>Oceanicoccus</taxon>
    </lineage>
</organism>
<dbReference type="Proteomes" id="UP000193450">
    <property type="component" value="Chromosome"/>
</dbReference>
<evidence type="ECO:0000313" key="2">
    <source>
        <dbReference type="EMBL" id="ARN72958.1"/>
    </source>
</evidence>
<name>A0A1X9N464_9GAMM</name>
<dbReference type="STRING" id="716816.BST96_01850"/>
<evidence type="ECO:0000313" key="3">
    <source>
        <dbReference type="Proteomes" id="UP000193450"/>
    </source>
</evidence>
<feature type="compositionally biased region" description="Basic and acidic residues" evidence="1">
    <location>
        <begin position="51"/>
        <end position="63"/>
    </location>
</feature>
<protein>
    <submittedName>
        <fullName evidence="2">Uncharacterized protein</fullName>
    </submittedName>
</protein>
<feature type="region of interest" description="Disordered" evidence="1">
    <location>
        <begin position="1"/>
        <end position="63"/>
    </location>
</feature>
<gene>
    <name evidence="2" type="ORF">BST96_01850</name>
</gene>
<evidence type="ECO:0000256" key="1">
    <source>
        <dbReference type="SAM" id="MobiDB-lite"/>
    </source>
</evidence>
<dbReference type="EMBL" id="CP019343">
    <property type="protein sequence ID" value="ARN72958.1"/>
    <property type="molecule type" value="Genomic_DNA"/>
</dbReference>
<accession>A0A1X9N464</accession>
<dbReference type="AlphaFoldDB" id="A0A1X9N464"/>
<reference evidence="2 3" key="1">
    <citation type="submission" date="2016-11" db="EMBL/GenBank/DDBJ databases">
        <title>Trade-off between light-utilization and light-protection in marine flavobacteria.</title>
        <authorList>
            <person name="Kumagai Y."/>
        </authorList>
    </citation>
    <scope>NUCLEOTIDE SEQUENCE [LARGE SCALE GENOMIC DNA]</scope>
    <source>
        <strain evidence="2 3">NBRC 107125</strain>
    </source>
</reference>